<feature type="transmembrane region" description="Helical" evidence="5">
    <location>
        <begin position="264"/>
        <end position="292"/>
    </location>
</feature>
<dbReference type="EMBL" id="CACVBS010000052">
    <property type="protein sequence ID" value="CAA7266035.1"/>
    <property type="molecule type" value="Genomic_DNA"/>
</dbReference>
<keyword evidence="9" id="KW-1185">Reference proteome</keyword>
<evidence type="ECO:0000313" key="9">
    <source>
        <dbReference type="Proteomes" id="UP000467700"/>
    </source>
</evidence>
<dbReference type="AlphaFoldDB" id="A0A8S0W139"/>
<keyword evidence="4 5" id="KW-0472">Membrane</keyword>
<feature type="transmembrane region" description="Helical" evidence="5">
    <location>
        <begin position="130"/>
        <end position="148"/>
    </location>
</feature>
<evidence type="ECO:0000256" key="5">
    <source>
        <dbReference type="SAM" id="Phobius"/>
    </source>
</evidence>
<feature type="transmembrane region" description="Helical" evidence="5">
    <location>
        <begin position="190"/>
        <end position="219"/>
    </location>
</feature>
<dbReference type="Pfam" id="PF20152">
    <property type="entry name" value="DUF6534"/>
    <property type="match status" value="1"/>
</dbReference>
<proteinExistence type="predicted"/>
<comment type="subcellular location">
    <subcellularLocation>
        <location evidence="1">Endomembrane system</location>
        <topology evidence="1">Multi-pass membrane protein</topology>
    </subcellularLocation>
</comment>
<evidence type="ECO:0000259" key="6">
    <source>
        <dbReference type="Pfam" id="PF02656"/>
    </source>
</evidence>
<keyword evidence="3 5" id="KW-1133">Transmembrane helix</keyword>
<gene>
    <name evidence="8" type="ORF">AAE3_LOCUS8221</name>
</gene>
<dbReference type="PANTHER" id="PTHR40465:SF1">
    <property type="entry name" value="DUF6534 DOMAIN-CONTAINING PROTEIN"/>
    <property type="match status" value="1"/>
</dbReference>
<evidence type="ECO:0000256" key="3">
    <source>
        <dbReference type="ARBA" id="ARBA00022989"/>
    </source>
</evidence>
<feature type="transmembrane region" description="Helical" evidence="5">
    <location>
        <begin position="160"/>
        <end position="184"/>
    </location>
</feature>
<reference evidence="8 9" key="1">
    <citation type="submission" date="2020-01" db="EMBL/GenBank/DDBJ databases">
        <authorList>
            <person name="Gupta K D."/>
        </authorList>
    </citation>
    <scope>NUCLEOTIDE SEQUENCE [LARGE SCALE GENOMIC DNA]</scope>
</reference>
<feature type="domain" description="DUF6534" evidence="7">
    <location>
        <begin position="238"/>
        <end position="321"/>
    </location>
</feature>
<dbReference type="Proteomes" id="UP000467700">
    <property type="component" value="Unassembled WGS sequence"/>
</dbReference>
<evidence type="ECO:0000256" key="4">
    <source>
        <dbReference type="ARBA" id="ARBA00023136"/>
    </source>
</evidence>
<dbReference type="InterPro" id="IPR003807">
    <property type="entry name" value="DUF202"/>
</dbReference>
<dbReference type="InterPro" id="IPR045339">
    <property type="entry name" value="DUF6534"/>
</dbReference>
<feature type="transmembrane region" description="Helical" evidence="5">
    <location>
        <begin position="231"/>
        <end position="252"/>
    </location>
</feature>
<dbReference type="GO" id="GO:0012505">
    <property type="term" value="C:endomembrane system"/>
    <property type="evidence" value="ECO:0007669"/>
    <property type="project" value="UniProtKB-SubCell"/>
</dbReference>
<dbReference type="OrthoDB" id="199599at2759"/>
<keyword evidence="2 5" id="KW-0812">Transmembrane</keyword>
<evidence type="ECO:0000256" key="1">
    <source>
        <dbReference type="ARBA" id="ARBA00004127"/>
    </source>
</evidence>
<evidence type="ECO:0000259" key="7">
    <source>
        <dbReference type="Pfam" id="PF20152"/>
    </source>
</evidence>
<evidence type="ECO:0000313" key="8">
    <source>
        <dbReference type="EMBL" id="CAA7266035.1"/>
    </source>
</evidence>
<comment type="caution">
    <text evidence="8">The sequence shown here is derived from an EMBL/GenBank/DDBJ whole genome shotgun (WGS) entry which is preliminary data.</text>
</comment>
<evidence type="ECO:0008006" key="10">
    <source>
        <dbReference type="Google" id="ProtNLM"/>
    </source>
</evidence>
<protein>
    <recommendedName>
        <fullName evidence="10">DUF202 domain-containing protein</fullName>
    </recommendedName>
</protein>
<organism evidence="8 9">
    <name type="scientific">Cyclocybe aegerita</name>
    <name type="common">Black poplar mushroom</name>
    <name type="synonym">Agrocybe aegerita</name>
    <dbReference type="NCBI Taxonomy" id="1973307"/>
    <lineage>
        <taxon>Eukaryota</taxon>
        <taxon>Fungi</taxon>
        <taxon>Dikarya</taxon>
        <taxon>Basidiomycota</taxon>
        <taxon>Agaricomycotina</taxon>
        <taxon>Agaricomycetes</taxon>
        <taxon>Agaricomycetidae</taxon>
        <taxon>Agaricales</taxon>
        <taxon>Agaricineae</taxon>
        <taxon>Bolbitiaceae</taxon>
        <taxon>Cyclocybe</taxon>
    </lineage>
</organism>
<evidence type="ECO:0000256" key="2">
    <source>
        <dbReference type="ARBA" id="ARBA00022692"/>
    </source>
</evidence>
<accession>A0A8S0W139</accession>
<name>A0A8S0W139_CYCAE</name>
<feature type="domain" description="DUF202" evidence="6">
    <location>
        <begin position="76"/>
        <end position="149"/>
    </location>
</feature>
<sequence>MNTSNTVLETPTIVCGSPSSLAEYHRGTEDFMEKESTATELPTQNRPKTFSLPPLVEQYLSFSPTIVLENSGSVARDHLASERTFLAYIHTNLALASTGVALVQLFTINDLASPEIAVQLNAASRSIQRFARPLGVTTVMLALVMLMIGEPEFLTKADWLLATDAWTTGLIASTVQSFFAWRILRLTKNWIYVAIIGALAIAGGVASIMTAVSTIHVQFFSEFRSFKAIVIVYKAAEVLGDVVITTALVWHLESARPVFDNPTWLSIILFVTVQTGLLTMIVASLHLLFYLLDPSGMHLLLHFPLSKLYANSLLSSLNSRHGLRGKYTISTGSRLASTPSSQGQANFAASLSGQMNFSGKTRQNSTANLNIKTAKSHPEVFVRVESLHELHDFGQGGLYAREDIDGLCVPWRGARG</sequence>
<dbReference type="PANTHER" id="PTHR40465">
    <property type="entry name" value="CHROMOSOME 1, WHOLE GENOME SHOTGUN SEQUENCE"/>
    <property type="match status" value="1"/>
</dbReference>
<dbReference type="Pfam" id="PF02656">
    <property type="entry name" value="DUF202"/>
    <property type="match status" value="1"/>
</dbReference>